<proteinExistence type="predicted"/>
<sequence length="72" mass="7861">MVTVDQLFDLLTDGRSPELTCGAVAVKILHEQEGTVEARSTNLYNQSTVPHFSSKDVHVCGRDLPTSDPVSF</sequence>
<dbReference type="EnsemblPlants" id="KQL25911">
    <property type="protein sequence ID" value="KQL25911"/>
    <property type="gene ID" value="SETIT_033608mg"/>
</dbReference>
<dbReference type="EMBL" id="AGNK02001261">
    <property type="status" value="NOT_ANNOTATED_CDS"/>
    <property type="molecule type" value="Genomic_DNA"/>
</dbReference>
<keyword evidence="2" id="KW-1185">Reference proteome</keyword>
<dbReference type="Proteomes" id="UP000004995">
    <property type="component" value="Unassembled WGS sequence"/>
</dbReference>
<protein>
    <submittedName>
        <fullName evidence="1">Uncharacterized protein</fullName>
    </submittedName>
</protein>
<dbReference type="HOGENOM" id="CLU_2727007_0_0_1"/>
<organism evidence="1 2">
    <name type="scientific">Setaria italica</name>
    <name type="common">Foxtail millet</name>
    <name type="synonym">Panicum italicum</name>
    <dbReference type="NCBI Taxonomy" id="4555"/>
    <lineage>
        <taxon>Eukaryota</taxon>
        <taxon>Viridiplantae</taxon>
        <taxon>Streptophyta</taxon>
        <taxon>Embryophyta</taxon>
        <taxon>Tracheophyta</taxon>
        <taxon>Spermatophyta</taxon>
        <taxon>Magnoliopsida</taxon>
        <taxon>Liliopsida</taxon>
        <taxon>Poales</taxon>
        <taxon>Poaceae</taxon>
        <taxon>PACMAD clade</taxon>
        <taxon>Panicoideae</taxon>
        <taxon>Panicodae</taxon>
        <taxon>Paniceae</taxon>
        <taxon>Cenchrinae</taxon>
        <taxon>Setaria</taxon>
    </lineage>
</organism>
<evidence type="ECO:0000313" key="1">
    <source>
        <dbReference type="EnsemblPlants" id="KQL25911"/>
    </source>
</evidence>
<dbReference type="AlphaFoldDB" id="K4A404"/>
<reference evidence="2" key="1">
    <citation type="journal article" date="2012" name="Nat. Biotechnol.">
        <title>Reference genome sequence of the model plant Setaria.</title>
        <authorList>
            <person name="Bennetzen J.L."/>
            <person name="Schmutz J."/>
            <person name="Wang H."/>
            <person name="Percifield R."/>
            <person name="Hawkins J."/>
            <person name="Pontaroli A.C."/>
            <person name="Estep M."/>
            <person name="Feng L."/>
            <person name="Vaughn J.N."/>
            <person name="Grimwood J."/>
            <person name="Jenkins J."/>
            <person name="Barry K."/>
            <person name="Lindquist E."/>
            <person name="Hellsten U."/>
            <person name="Deshpande S."/>
            <person name="Wang X."/>
            <person name="Wu X."/>
            <person name="Mitros T."/>
            <person name="Triplett J."/>
            <person name="Yang X."/>
            <person name="Ye C.Y."/>
            <person name="Mauro-Herrera M."/>
            <person name="Wang L."/>
            <person name="Li P."/>
            <person name="Sharma M."/>
            <person name="Sharma R."/>
            <person name="Ronald P.C."/>
            <person name="Panaud O."/>
            <person name="Kellogg E.A."/>
            <person name="Brutnell T.P."/>
            <person name="Doust A.N."/>
            <person name="Tuskan G.A."/>
            <person name="Rokhsar D."/>
            <person name="Devos K.M."/>
        </authorList>
    </citation>
    <scope>NUCLEOTIDE SEQUENCE [LARGE SCALE GENOMIC DNA]</scope>
    <source>
        <strain evidence="2">cv. Yugu1</strain>
    </source>
</reference>
<reference evidence="1" key="2">
    <citation type="submission" date="2018-08" db="UniProtKB">
        <authorList>
            <consortium name="EnsemblPlants"/>
        </authorList>
    </citation>
    <scope>IDENTIFICATION</scope>
    <source>
        <strain evidence="1">Yugu1</strain>
    </source>
</reference>
<name>K4A404_SETIT</name>
<accession>K4A404</accession>
<dbReference type="InParanoid" id="K4A404"/>
<dbReference type="Gramene" id="KQL25911">
    <property type="protein sequence ID" value="KQL25911"/>
    <property type="gene ID" value="SETIT_033608mg"/>
</dbReference>
<evidence type="ECO:0000313" key="2">
    <source>
        <dbReference type="Proteomes" id="UP000004995"/>
    </source>
</evidence>